<evidence type="ECO:0000313" key="2">
    <source>
        <dbReference type="Proteomes" id="UP000605986"/>
    </source>
</evidence>
<dbReference type="EMBL" id="JAADJG010001172">
    <property type="protein sequence ID" value="KAF4422198.1"/>
    <property type="molecule type" value="Genomic_DNA"/>
</dbReference>
<evidence type="ECO:0008006" key="3">
    <source>
        <dbReference type="Google" id="ProtNLM"/>
    </source>
</evidence>
<protein>
    <recommendedName>
        <fullName evidence="3">Alcohol acetyltransferase</fullName>
    </recommendedName>
</protein>
<dbReference type="PANTHER" id="PTHR28037">
    <property type="entry name" value="ALCOHOL O-ACETYLTRANSFERASE 1-RELATED"/>
    <property type="match status" value="1"/>
</dbReference>
<dbReference type="GO" id="GO:0008080">
    <property type="term" value="F:N-acetyltransferase activity"/>
    <property type="evidence" value="ECO:0007669"/>
    <property type="project" value="TreeGrafter"/>
</dbReference>
<reference evidence="1" key="1">
    <citation type="submission" date="2020-01" db="EMBL/GenBank/DDBJ databases">
        <title>Identification and distribution of gene clusters putatively required for synthesis of sphingolipid metabolism inhibitors in phylogenetically diverse species of the filamentous fungus Fusarium.</title>
        <authorList>
            <person name="Kim H.-S."/>
            <person name="Busman M."/>
            <person name="Brown D.W."/>
            <person name="Divon H."/>
            <person name="Uhlig S."/>
            <person name="Proctor R.H."/>
        </authorList>
    </citation>
    <scope>NUCLEOTIDE SEQUENCE</scope>
    <source>
        <strain evidence="1">NRRL 53441</strain>
    </source>
</reference>
<dbReference type="Pfam" id="PF07247">
    <property type="entry name" value="AATase"/>
    <property type="match status" value="1"/>
</dbReference>
<evidence type="ECO:0000313" key="1">
    <source>
        <dbReference type="EMBL" id="KAF4422198.1"/>
    </source>
</evidence>
<dbReference type="OrthoDB" id="2150604at2759"/>
<proteinExistence type="predicted"/>
<gene>
    <name evidence="1" type="ORF">F53441_14302</name>
</gene>
<dbReference type="InterPro" id="IPR010828">
    <property type="entry name" value="Atf2/Sli1-like"/>
</dbReference>
<dbReference type="Proteomes" id="UP000605986">
    <property type="component" value="Unassembled WGS sequence"/>
</dbReference>
<name>A0A8H4JFT0_9HYPO</name>
<dbReference type="PANTHER" id="PTHR28037:SF1">
    <property type="entry name" value="ALCOHOL O-ACETYLTRANSFERASE 1-RELATED"/>
    <property type="match status" value="1"/>
</dbReference>
<organism evidence="1 2">
    <name type="scientific">Fusarium austroafricanum</name>
    <dbReference type="NCBI Taxonomy" id="2364996"/>
    <lineage>
        <taxon>Eukaryota</taxon>
        <taxon>Fungi</taxon>
        <taxon>Dikarya</taxon>
        <taxon>Ascomycota</taxon>
        <taxon>Pezizomycotina</taxon>
        <taxon>Sordariomycetes</taxon>
        <taxon>Hypocreomycetidae</taxon>
        <taxon>Hypocreales</taxon>
        <taxon>Nectriaceae</taxon>
        <taxon>Fusarium</taxon>
        <taxon>Fusarium concolor species complex</taxon>
    </lineage>
</organism>
<accession>A0A8H4JFT0</accession>
<sequence length="480" mass="52701">MTNDKYVSLGVLGRYYSVRHALGQYHSACVTATYHISPEDETGVPSEQFRFALELSLQATIRQHSGLRYGISEKTEAGIALFEQFDQIDRGDILTNFNSSDCISITDETTSDTLLSQVLGDAHDEDWLVNKPAWKVIVLDHFPGNSKVLGPSPRRVDIAFFAHHAIADGLSGIAFHASLAENFQKLSASLHQPTWPMKFSELGPPPVTLEERVDCLSCSCETCTSSTDNRKAWVGTTPQLSKTSFRSMVRIVTIPAESLLATLQKCKKERVTLTGFLHAVICTSLWYCVKEEVPGIRSITPFSARNHTKASGRDIVNHISYLTSYTSSKELEKLQVFEPGSAAEAQYIMELAKSFSGEIATKVGQFPHGSMATNLNRVRDSLLHYQSQGLADRRITYELSNLGLVSDAVPPDGGSINLEKVIFSQCATAVTPAICFNCVSTRDGPLVITITWAEGVIEGSLIDRVVRELQGRFGLDGDAD</sequence>
<dbReference type="InterPro" id="IPR052058">
    <property type="entry name" value="Alcohol_O-acetyltransferase"/>
</dbReference>
<keyword evidence="2" id="KW-1185">Reference proteome</keyword>
<comment type="caution">
    <text evidence="1">The sequence shown here is derived from an EMBL/GenBank/DDBJ whole genome shotgun (WGS) entry which is preliminary data.</text>
</comment>
<dbReference type="AlphaFoldDB" id="A0A8H4JFT0"/>